<dbReference type="AlphaFoldDB" id="A0AAU7VQH6"/>
<evidence type="ECO:0000256" key="4">
    <source>
        <dbReference type="ARBA" id="ARBA00022679"/>
    </source>
</evidence>
<reference evidence="8" key="1">
    <citation type="journal article" date="2013" name="Extremophiles">
        <title>Proteinivorax tanatarense gen. nov., sp. nov., an anaerobic, haloalkaliphilic, proteolytic bacterium isolated from a decaying algal bloom, and proposal of Proteinivoraceae fam. nov.</title>
        <authorList>
            <person name="Kevbrin V."/>
            <person name="Boltyanskaya Y."/>
            <person name="Zhilina T."/>
            <person name="Kolganova T."/>
            <person name="Lavrentjeva E."/>
            <person name="Kuznetsov B."/>
        </authorList>
    </citation>
    <scope>NUCLEOTIDE SEQUENCE</scope>
    <source>
        <strain evidence="8">Z-910T</strain>
    </source>
</reference>
<evidence type="ECO:0000256" key="6">
    <source>
        <dbReference type="ARBA" id="ARBA00023192"/>
    </source>
</evidence>
<feature type="domain" description="Tryptophan synthase beta chain-like PALP" evidence="7">
    <location>
        <begin position="7"/>
        <end position="293"/>
    </location>
</feature>
<keyword evidence="6" id="KW-0198">Cysteine biosynthesis</keyword>
<evidence type="ECO:0000256" key="3">
    <source>
        <dbReference type="ARBA" id="ARBA00022605"/>
    </source>
</evidence>
<name>A0AAU7VQH6_9FIRM</name>
<dbReference type="Pfam" id="PF00291">
    <property type="entry name" value="PALP"/>
    <property type="match status" value="1"/>
</dbReference>
<comment type="similarity">
    <text evidence="2">Belongs to the cysteine synthase/cystathionine beta-synthase family.</text>
</comment>
<protein>
    <submittedName>
        <fullName evidence="8">Cysteine synthase family protein</fullName>
        <ecNumber evidence="8">2.5.1.-</ecNumber>
    </submittedName>
</protein>
<dbReference type="PROSITE" id="PS00901">
    <property type="entry name" value="CYS_SYNTHASE"/>
    <property type="match status" value="1"/>
</dbReference>
<proteinExistence type="inferred from homology"/>
<dbReference type="EC" id="2.5.1.-" evidence="8"/>
<evidence type="ECO:0000256" key="2">
    <source>
        <dbReference type="ARBA" id="ARBA00007103"/>
    </source>
</evidence>
<dbReference type="InterPro" id="IPR050214">
    <property type="entry name" value="Cys_Synth/Cystath_Beta-Synth"/>
</dbReference>
<keyword evidence="4 8" id="KW-0808">Transferase</keyword>
<evidence type="ECO:0000259" key="7">
    <source>
        <dbReference type="Pfam" id="PF00291"/>
    </source>
</evidence>
<comment type="cofactor">
    <cofactor evidence="1">
        <name>pyridoxal 5'-phosphate</name>
        <dbReference type="ChEBI" id="CHEBI:597326"/>
    </cofactor>
</comment>
<evidence type="ECO:0000256" key="5">
    <source>
        <dbReference type="ARBA" id="ARBA00022898"/>
    </source>
</evidence>
<keyword evidence="5" id="KW-0663">Pyridoxal phosphate</keyword>
<dbReference type="Gene3D" id="3.40.50.1100">
    <property type="match status" value="2"/>
</dbReference>
<dbReference type="EMBL" id="CP158367">
    <property type="protein sequence ID" value="XBX76350.1"/>
    <property type="molecule type" value="Genomic_DNA"/>
</dbReference>
<gene>
    <name evidence="8" type="ORF">PRVXT_000366</name>
</gene>
<evidence type="ECO:0000256" key="1">
    <source>
        <dbReference type="ARBA" id="ARBA00001933"/>
    </source>
</evidence>
<dbReference type="InterPro" id="IPR001216">
    <property type="entry name" value="P-phosphate_BS"/>
</dbReference>
<evidence type="ECO:0000313" key="8">
    <source>
        <dbReference type="EMBL" id="XBX76350.1"/>
    </source>
</evidence>
<dbReference type="InterPro" id="IPR001926">
    <property type="entry name" value="TrpB-like_PALP"/>
</dbReference>
<reference evidence="8" key="2">
    <citation type="submission" date="2024-06" db="EMBL/GenBank/DDBJ databases">
        <authorList>
            <person name="Petrova K.O."/>
            <person name="Toshchakov S.V."/>
            <person name="Boltjanskaja Y.V."/>
            <person name="Kevbrin V."/>
        </authorList>
    </citation>
    <scope>NUCLEOTIDE SEQUENCE</scope>
    <source>
        <strain evidence="8">Z-910T</strain>
    </source>
</reference>
<dbReference type="RefSeq" id="WP_350345085.1">
    <property type="nucleotide sequence ID" value="NZ_CP158367.1"/>
</dbReference>
<sequence>MKVINNITDLIGNTPMLMLKNLGFPPEVEVYAKLEFLNPGGSVKDRIGLWIIEEGIKAGLIKEGTTIVEATAGNTGIAVALAAQRYNLDVVFVVPDKFSVEKQTIMRALGAKIINTSSSKGLKGAFEKIEQLKEELKDVFVFDQFNNPLNPRAHFNTTAREIEKQVKGNIDYFLAGAGSGGTFGGIMSHLKEKSPTIKGVLADPEGSIIGGGDCGDYKIEGIGNDFIPKTMDVQLIDSVIKVSDDNAFKCVKELSLKEGIIVGSSSGAAVSAVKKLIERENITQGKIVTVLPDKGDRYLSQGLLD</sequence>
<dbReference type="FunFam" id="3.40.50.1100:FF:000118">
    <property type="entry name" value="Related to CYS4-cystathionine beta-synthase"/>
    <property type="match status" value="1"/>
</dbReference>
<dbReference type="CDD" id="cd01561">
    <property type="entry name" value="CBS_like"/>
    <property type="match status" value="1"/>
</dbReference>
<accession>A0AAU7VQH6</accession>
<dbReference type="PANTHER" id="PTHR10314">
    <property type="entry name" value="CYSTATHIONINE BETA-SYNTHASE"/>
    <property type="match status" value="1"/>
</dbReference>
<dbReference type="GO" id="GO:0016765">
    <property type="term" value="F:transferase activity, transferring alkyl or aryl (other than methyl) groups"/>
    <property type="evidence" value="ECO:0007669"/>
    <property type="project" value="UniProtKB-ARBA"/>
</dbReference>
<organism evidence="8">
    <name type="scientific">Proteinivorax tanatarense</name>
    <dbReference type="NCBI Taxonomy" id="1260629"/>
    <lineage>
        <taxon>Bacteria</taxon>
        <taxon>Bacillati</taxon>
        <taxon>Bacillota</taxon>
        <taxon>Clostridia</taxon>
        <taxon>Eubacteriales</taxon>
        <taxon>Proteinivoracaceae</taxon>
        <taxon>Proteinivorax</taxon>
    </lineage>
</organism>
<dbReference type="FunFam" id="3.40.50.1100:FF:000016">
    <property type="entry name" value="Cysteine synthase A"/>
    <property type="match status" value="1"/>
</dbReference>
<keyword evidence="3" id="KW-0028">Amino-acid biosynthesis</keyword>
<dbReference type="GO" id="GO:0006535">
    <property type="term" value="P:cysteine biosynthetic process from serine"/>
    <property type="evidence" value="ECO:0007669"/>
    <property type="project" value="InterPro"/>
</dbReference>
<dbReference type="InterPro" id="IPR036052">
    <property type="entry name" value="TrpB-like_PALP_sf"/>
</dbReference>
<dbReference type="SUPFAM" id="SSF53686">
    <property type="entry name" value="Tryptophan synthase beta subunit-like PLP-dependent enzymes"/>
    <property type="match status" value="1"/>
</dbReference>